<dbReference type="SUPFAM" id="SSF53474">
    <property type="entry name" value="alpha/beta-Hydrolases"/>
    <property type="match status" value="1"/>
</dbReference>
<comment type="caution">
    <text evidence="5">The sequence shown here is derived from an EMBL/GenBank/DDBJ whole genome shotgun (WGS) entry which is preliminary data.</text>
</comment>
<keyword evidence="3" id="KW-0812">Transmembrane</keyword>
<keyword evidence="3" id="KW-0472">Membrane</keyword>
<feature type="domain" description="Alpha/beta hydrolase fold-3" evidence="4">
    <location>
        <begin position="119"/>
        <end position="341"/>
    </location>
</feature>
<gene>
    <name evidence="5" type="ORF">VNO77_12548</name>
</gene>
<feature type="region of interest" description="Disordered" evidence="2">
    <location>
        <begin position="64"/>
        <end position="85"/>
    </location>
</feature>
<protein>
    <recommendedName>
        <fullName evidence="4">Alpha/beta hydrolase fold-3 domain-containing protein</fullName>
    </recommendedName>
</protein>
<evidence type="ECO:0000256" key="1">
    <source>
        <dbReference type="ARBA" id="ARBA00010515"/>
    </source>
</evidence>
<dbReference type="GO" id="GO:0016787">
    <property type="term" value="F:hydrolase activity"/>
    <property type="evidence" value="ECO:0007669"/>
    <property type="project" value="InterPro"/>
</dbReference>
<dbReference type="EMBL" id="JAYMYQ010000003">
    <property type="protein sequence ID" value="KAK7343642.1"/>
    <property type="molecule type" value="Genomic_DNA"/>
</dbReference>
<comment type="similarity">
    <text evidence="1">Belongs to the 'GDXG' lipolytic enzyme family.</text>
</comment>
<reference evidence="5 6" key="1">
    <citation type="submission" date="2024-01" db="EMBL/GenBank/DDBJ databases">
        <title>The genomes of 5 underutilized Papilionoideae crops provide insights into root nodulation and disease resistanc.</title>
        <authorList>
            <person name="Jiang F."/>
        </authorList>
    </citation>
    <scope>NUCLEOTIDE SEQUENCE [LARGE SCALE GENOMIC DNA]</scope>
    <source>
        <strain evidence="5">LVBAO_FW01</strain>
        <tissue evidence="5">Leaves</tissue>
    </source>
</reference>
<dbReference type="Pfam" id="PF07859">
    <property type="entry name" value="Abhydrolase_3"/>
    <property type="match status" value="1"/>
</dbReference>
<dbReference type="Gene3D" id="3.40.50.1820">
    <property type="entry name" value="alpha/beta hydrolase"/>
    <property type="match status" value="1"/>
</dbReference>
<feature type="transmembrane region" description="Helical" evidence="3">
    <location>
        <begin position="15"/>
        <end position="37"/>
    </location>
</feature>
<dbReference type="PANTHER" id="PTHR23024:SF473">
    <property type="entry name" value="RECEPTOR GID1, PUTATIVE-RELATED"/>
    <property type="match status" value="1"/>
</dbReference>
<feature type="compositionally biased region" description="Pro residues" evidence="2">
    <location>
        <begin position="67"/>
        <end position="81"/>
    </location>
</feature>
<dbReference type="Proteomes" id="UP001367508">
    <property type="component" value="Unassembled WGS sequence"/>
</dbReference>
<evidence type="ECO:0000313" key="6">
    <source>
        <dbReference type="Proteomes" id="UP001367508"/>
    </source>
</evidence>
<dbReference type="InterPro" id="IPR050466">
    <property type="entry name" value="Carboxylest/Gibb_receptor"/>
</dbReference>
<evidence type="ECO:0000259" key="4">
    <source>
        <dbReference type="Pfam" id="PF07859"/>
    </source>
</evidence>
<evidence type="ECO:0000256" key="2">
    <source>
        <dbReference type="SAM" id="MobiDB-lite"/>
    </source>
</evidence>
<evidence type="ECO:0000313" key="5">
    <source>
        <dbReference type="EMBL" id="KAK7343642.1"/>
    </source>
</evidence>
<dbReference type="PANTHER" id="PTHR23024">
    <property type="entry name" value="ARYLACETAMIDE DEACETYLASE"/>
    <property type="match status" value="1"/>
</dbReference>
<evidence type="ECO:0000256" key="3">
    <source>
        <dbReference type="SAM" id="Phobius"/>
    </source>
</evidence>
<keyword evidence="3" id="KW-1133">Transmembrane helix</keyword>
<dbReference type="AlphaFoldDB" id="A0AAN9M1J5"/>
<sequence length="369" mass="40985">MGVSYPTYPLPLPNFPLAMSLSGVVVVTTFSLCLIYASTVAYSSKIMDPYKALGIILNPNGTLTRLSPPPQSPPSPDPTLPTPVRSKDLTINQSKHTWARIYLPHKAFYNSPNFKMPLIVFYHGGGFIFYSAASTYFHDFCVRMANQTQSVVVSVDYRLAPEHRLPAAYEDSVEALYWIKTSNDPWLTRHADYSRCFLMGESAGGNIAYIAGLRAAAIVDQIKPLKIQGLVLIQPFFGGAKRTPSELRLAEDGTIPLAITDLMWNLSLPIGVDRDYKYSNPKAKEWDMVLDQIRVLGWRVAVFGCEGDPLVDRGKDLVELLEAKRVHVVGQFYQGGRHGIFAGDPSMSIKVFDLVKSLRHDSSTQLLVV</sequence>
<keyword evidence="6" id="KW-1185">Reference proteome</keyword>
<proteinExistence type="inferred from homology"/>
<accession>A0AAN9M1J5</accession>
<dbReference type="InterPro" id="IPR013094">
    <property type="entry name" value="AB_hydrolase_3"/>
</dbReference>
<feature type="transmembrane region" description="Helical" evidence="3">
    <location>
        <begin position="118"/>
        <end position="137"/>
    </location>
</feature>
<organism evidence="5 6">
    <name type="scientific">Canavalia gladiata</name>
    <name type="common">Sword bean</name>
    <name type="synonym">Dolichos gladiatus</name>
    <dbReference type="NCBI Taxonomy" id="3824"/>
    <lineage>
        <taxon>Eukaryota</taxon>
        <taxon>Viridiplantae</taxon>
        <taxon>Streptophyta</taxon>
        <taxon>Embryophyta</taxon>
        <taxon>Tracheophyta</taxon>
        <taxon>Spermatophyta</taxon>
        <taxon>Magnoliopsida</taxon>
        <taxon>eudicotyledons</taxon>
        <taxon>Gunneridae</taxon>
        <taxon>Pentapetalae</taxon>
        <taxon>rosids</taxon>
        <taxon>fabids</taxon>
        <taxon>Fabales</taxon>
        <taxon>Fabaceae</taxon>
        <taxon>Papilionoideae</taxon>
        <taxon>50 kb inversion clade</taxon>
        <taxon>NPAAA clade</taxon>
        <taxon>indigoferoid/millettioid clade</taxon>
        <taxon>Phaseoleae</taxon>
        <taxon>Canavalia</taxon>
    </lineage>
</organism>
<name>A0AAN9M1J5_CANGL</name>
<dbReference type="InterPro" id="IPR029058">
    <property type="entry name" value="AB_hydrolase_fold"/>
</dbReference>